<keyword evidence="2" id="KW-1185">Reference proteome</keyword>
<dbReference type="VEuPathDB" id="FungiDB:ACLA_098150"/>
<dbReference type="AlphaFoldDB" id="A1CMT6"/>
<protein>
    <submittedName>
        <fullName evidence="1">Uncharacterized protein</fullName>
    </submittedName>
</protein>
<dbReference type="Proteomes" id="UP000006701">
    <property type="component" value="Unassembled WGS sequence"/>
</dbReference>
<dbReference type="RefSeq" id="XP_001270299.1">
    <property type="nucleotide sequence ID" value="XM_001270298.1"/>
</dbReference>
<evidence type="ECO:0000313" key="2">
    <source>
        <dbReference type="Proteomes" id="UP000006701"/>
    </source>
</evidence>
<reference evidence="1 2" key="1">
    <citation type="journal article" date="2008" name="PLoS Genet.">
        <title>Genomic islands in the pathogenic filamentous fungus Aspergillus fumigatus.</title>
        <authorList>
            <person name="Fedorova N.D."/>
            <person name="Khaldi N."/>
            <person name="Joardar V.S."/>
            <person name="Maiti R."/>
            <person name="Amedeo P."/>
            <person name="Anderson M.J."/>
            <person name="Crabtree J."/>
            <person name="Silva J.C."/>
            <person name="Badger J.H."/>
            <person name="Albarraq A."/>
            <person name="Angiuoli S."/>
            <person name="Bussey H."/>
            <person name="Bowyer P."/>
            <person name="Cotty P.J."/>
            <person name="Dyer P.S."/>
            <person name="Egan A."/>
            <person name="Galens K."/>
            <person name="Fraser-Liggett C.M."/>
            <person name="Haas B.J."/>
            <person name="Inman J.M."/>
            <person name="Kent R."/>
            <person name="Lemieux S."/>
            <person name="Malavazi I."/>
            <person name="Orvis J."/>
            <person name="Roemer T."/>
            <person name="Ronning C.M."/>
            <person name="Sundaram J.P."/>
            <person name="Sutton G."/>
            <person name="Turner G."/>
            <person name="Venter J.C."/>
            <person name="White O.R."/>
            <person name="Whitty B.R."/>
            <person name="Youngman P."/>
            <person name="Wolfe K.H."/>
            <person name="Goldman G.H."/>
            <person name="Wortman J.R."/>
            <person name="Jiang B."/>
            <person name="Denning D.W."/>
            <person name="Nierman W.C."/>
        </authorList>
    </citation>
    <scope>NUCLEOTIDE SEQUENCE [LARGE SCALE GENOMIC DNA]</scope>
    <source>
        <strain evidence="2">ATCC 1007 / CBS 513.65 / DSM 816 / NCTC 3887 / NRRL 1</strain>
    </source>
</reference>
<evidence type="ECO:0000313" key="1">
    <source>
        <dbReference type="EMBL" id="EAW08873.1"/>
    </source>
</evidence>
<dbReference type="HOGENOM" id="CLU_2941301_0_0_1"/>
<sequence length="60" mass="6806">MTRPENRTLENTLPRTIWCQFMVPSFLALSDKLNSNSQDRIMFAGHAPALQALDFLQVAV</sequence>
<dbReference type="KEGG" id="act:ACLA_098150"/>
<proteinExistence type="predicted"/>
<gene>
    <name evidence="1" type="ORF">ACLA_098150</name>
</gene>
<accession>A1CMT6</accession>
<name>A1CMT6_ASPCL</name>
<organism evidence="1 2">
    <name type="scientific">Aspergillus clavatus (strain ATCC 1007 / CBS 513.65 / DSM 816 / NCTC 3887 / NRRL 1 / QM 1276 / 107)</name>
    <dbReference type="NCBI Taxonomy" id="344612"/>
    <lineage>
        <taxon>Eukaryota</taxon>
        <taxon>Fungi</taxon>
        <taxon>Dikarya</taxon>
        <taxon>Ascomycota</taxon>
        <taxon>Pezizomycotina</taxon>
        <taxon>Eurotiomycetes</taxon>
        <taxon>Eurotiomycetidae</taxon>
        <taxon>Eurotiales</taxon>
        <taxon>Aspergillaceae</taxon>
        <taxon>Aspergillus</taxon>
        <taxon>Aspergillus subgen. Fumigati</taxon>
    </lineage>
</organism>
<dbReference type="GeneID" id="4702471"/>
<dbReference type="EMBL" id="DS027058">
    <property type="protein sequence ID" value="EAW08873.1"/>
    <property type="molecule type" value="Genomic_DNA"/>
</dbReference>